<gene>
    <name evidence="2" type="ORF">SSCH_2220001</name>
</gene>
<dbReference type="Proteomes" id="UP000046155">
    <property type="component" value="Unassembled WGS sequence"/>
</dbReference>
<keyword evidence="1" id="KW-0175">Coiled coil</keyword>
<evidence type="ECO:0000313" key="2">
    <source>
        <dbReference type="EMBL" id="CEO88632.1"/>
    </source>
</evidence>
<dbReference type="RefSeq" id="WP_044664750.1">
    <property type="nucleotide sequence ID" value="NZ_CDRZ01000138.1"/>
</dbReference>
<dbReference type="AlphaFoldDB" id="A0A0B7MLT1"/>
<evidence type="ECO:0000256" key="1">
    <source>
        <dbReference type="SAM" id="Coils"/>
    </source>
</evidence>
<organism evidence="2 3">
    <name type="scientific">Syntrophaceticus schinkii</name>
    <dbReference type="NCBI Taxonomy" id="499207"/>
    <lineage>
        <taxon>Bacteria</taxon>
        <taxon>Bacillati</taxon>
        <taxon>Bacillota</taxon>
        <taxon>Clostridia</taxon>
        <taxon>Thermoanaerobacterales</taxon>
        <taxon>Thermoanaerobacterales Family III. Incertae Sedis</taxon>
        <taxon>Syntrophaceticus</taxon>
    </lineage>
</organism>
<keyword evidence="3" id="KW-1185">Reference proteome</keyword>
<sequence length="91" mass="10786">MRFPSITDGLTPPELWAKKFQANNPLFVRRLEELRSEIKSNLVELYENYDEYNKLDNHDKKKMKSKYSFFTYRAGVLPLVGVDDIVCSNYF</sequence>
<feature type="coiled-coil region" evidence="1">
    <location>
        <begin position="28"/>
        <end position="55"/>
    </location>
</feature>
<accession>A0A0B7MLT1</accession>
<evidence type="ECO:0000313" key="3">
    <source>
        <dbReference type="Proteomes" id="UP000046155"/>
    </source>
</evidence>
<reference evidence="3" key="1">
    <citation type="submission" date="2015-01" db="EMBL/GenBank/DDBJ databases">
        <authorList>
            <person name="Manzoor Shahid"/>
            <person name="Zubair Saima"/>
        </authorList>
    </citation>
    <scope>NUCLEOTIDE SEQUENCE [LARGE SCALE GENOMIC DNA]</scope>
    <source>
        <strain evidence="3">Sp3</strain>
    </source>
</reference>
<dbReference type="EMBL" id="CDRZ01000138">
    <property type="protein sequence ID" value="CEO88632.1"/>
    <property type="molecule type" value="Genomic_DNA"/>
</dbReference>
<proteinExistence type="predicted"/>
<name>A0A0B7MLT1_9FIRM</name>
<protein>
    <submittedName>
        <fullName evidence="2">Uncharacterized protein</fullName>
    </submittedName>
</protein>